<keyword evidence="3" id="KW-1185">Reference proteome</keyword>
<proteinExistence type="predicted"/>
<sequence>MQGSYVLVIKLFENCKIEIGSIGVVNFEKGWYAYVGSGLNYLDKRIQRHLRDEKNLHWHIDYFLSKGEIEEVLYGEGEKRKECDIANLLAEDFSVIEGFGSSDCKCEGHLFYSEDISKLRNKITSSFRTVGLKPERW</sequence>
<dbReference type="Pfam" id="PF01986">
    <property type="entry name" value="DUF123"/>
    <property type="match status" value="1"/>
</dbReference>
<dbReference type="CDD" id="cd10441">
    <property type="entry name" value="GIY-YIG_COG1833"/>
    <property type="match status" value="1"/>
</dbReference>
<dbReference type="InterPro" id="IPR002837">
    <property type="entry name" value="DUF123"/>
</dbReference>
<evidence type="ECO:0000313" key="2">
    <source>
        <dbReference type="EMBL" id="KXA92985.1"/>
    </source>
</evidence>
<gene>
    <name evidence="2" type="ORF">AKJ66_03080</name>
</gene>
<evidence type="ECO:0000313" key="3">
    <source>
        <dbReference type="Proteomes" id="UP000070657"/>
    </source>
</evidence>
<organism evidence="2 3">
    <name type="scientific">candidate division MSBL1 archaeon SCGC-AAA259E22</name>
    <dbReference type="NCBI Taxonomy" id="1698265"/>
    <lineage>
        <taxon>Archaea</taxon>
        <taxon>Methanobacteriati</taxon>
        <taxon>Methanobacteriota</taxon>
        <taxon>candidate division MSBL1</taxon>
    </lineage>
</organism>
<feature type="domain" description="GIY-YIG" evidence="1">
    <location>
        <begin position="19"/>
        <end position="114"/>
    </location>
</feature>
<dbReference type="AlphaFoldDB" id="A0A133UFL1"/>
<accession>A0A133UFL1</accession>
<dbReference type="SMART" id="SM00465">
    <property type="entry name" value="GIYc"/>
    <property type="match status" value="1"/>
</dbReference>
<protein>
    <recommendedName>
        <fullName evidence="1">GIY-YIG domain-containing protein</fullName>
    </recommendedName>
</protein>
<evidence type="ECO:0000259" key="1">
    <source>
        <dbReference type="SMART" id="SM00465"/>
    </source>
</evidence>
<dbReference type="EMBL" id="LHXP01000034">
    <property type="protein sequence ID" value="KXA92985.1"/>
    <property type="molecule type" value="Genomic_DNA"/>
</dbReference>
<dbReference type="InterPro" id="IPR000305">
    <property type="entry name" value="GIY-YIG_endonuc"/>
</dbReference>
<reference evidence="2 3" key="1">
    <citation type="journal article" date="2016" name="Sci. Rep.">
        <title>Metabolic traits of an uncultured archaeal lineage -MSBL1- from brine pools of the Red Sea.</title>
        <authorList>
            <person name="Mwirichia R."/>
            <person name="Alam I."/>
            <person name="Rashid M."/>
            <person name="Vinu M."/>
            <person name="Ba-Alawi W."/>
            <person name="Anthony Kamau A."/>
            <person name="Kamanda Ngugi D."/>
            <person name="Goker M."/>
            <person name="Klenk H.P."/>
            <person name="Bajic V."/>
            <person name="Stingl U."/>
        </authorList>
    </citation>
    <scope>NUCLEOTIDE SEQUENCE [LARGE SCALE GENOMIC DNA]</scope>
    <source>
        <strain evidence="2">SCGC-AAA259E22</strain>
    </source>
</reference>
<dbReference type="PANTHER" id="PTHR37460">
    <property type="entry name" value="ENDONUCLEASE III"/>
    <property type="match status" value="1"/>
</dbReference>
<dbReference type="Proteomes" id="UP000070657">
    <property type="component" value="Unassembled WGS sequence"/>
</dbReference>
<name>A0A133UFL1_9EURY</name>
<comment type="caution">
    <text evidence="2">The sequence shown here is derived from an EMBL/GenBank/DDBJ whole genome shotgun (WGS) entry which is preliminary data.</text>
</comment>
<dbReference type="PANTHER" id="PTHR37460:SF1">
    <property type="entry name" value="ENDONUCLEASE III"/>
    <property type="match status" value="1"/>
</dbReference>